<feature type="transmembrane region" description="Helical" evidence="10">
    <location>
        <begin position="341"/>
        <end position="362"/>
    </location>
</feature>
<keyword evidence="10" id="KW-1133">Transmembrane helix</keyword>
<feature type="domain" description="PASTA" evidence="12">
    <location>
        <begin position="444"/>
        <end position="510"/>
    </location>
</feature>
<reference evidence="13" key="1">
    <citation type="journal article" date="2021" name="PeerJ">
        <title>Extensive microbial diversity within the chicken gut microbiome revealed by metagenomics and culture.</title>
        <authorList>
            <person name="Gilroy R."/>
            <person name="Ravi A."/>
            <person name="Getino M."/>
            <person name="Pursley I."/>
            <person name="Horton D.L."/>
            <person name="Alikhan N.F."/>
            <person name="Baker D."/>
            <person name="Gharbi K."/>
            <person name="Hall N."/>
            <person name="Watson M."/>
            <person name="Adriaenssens E.M."/>
            <person name="Foster-Nyarko E."/>
            <person name="Jarju S."/>
            <person name="Secka A."/>
            <person name="Antonio M."/>
            <person name="Oren A."/>
            <person name="Chaudhuri R.R."/>
            <person name="La Ragione R."/>
            <person name="Hildebrand F."/>
            <person name="Pallen M.J."/>
        </authorList>
    </citation>
    <scope>NUCLEOTIDE SEQUENCE</scope>
    <source>
        <strain evidence="13">CHK187-11901</strain>
    </source>
</reference>
<accession>A0A9D2NRW9</accession>
<feature type="domain" description="Protein kinase" evidence="11">
    <location>
        <begin position="43"/>
        <end position="316"/>
    </location>
</feature>
<evidence type="ECO:0000256" key="5">
    <source>
        <dbReference type="ARBA" id="ARBA00022777"/>
    </source>
</evidence>
<dbReference type="InterPro" id="IPR008266">
    <property type="entry name" value="Tyr_kinase_AS"/>
</dbReference>
<evidence type="ECO:0000256" key="1">
    <source>
        <dbReference type="ARBA" id="ARBA00012513"/>
    </source>
</evidence>
<keyword evidence="6 9" id="KW-0067">ATP-binding</keyword>
<evidence type="ECO:0000256" key="9">
    <source>
        <dbReference type="PROSITE-ProRule" id="PRU10141"/>
    </source>
</evidence>
<organism evidence="13 14">
    <name type="scientific">Candidatus Merdibacter merdavium</name>
    <dbReference type="NCBI Taxonomy" id="2838692"/>
    <lineage>
        <taxon>Bacteria</taxon>
        <taxon>Bacillati</taxon>
        <taxon>Bacillota</taxon>
        <taxon>Erysipelotrichia</taxon>
        <taxon>Erysipelotrichales</taxon>
        <taxon>Erysipelotrichaceae</taxon>
        <taxon>Merdibacter</taxon>
    </lineage>
</organism>
<feature type="domain" description="PASTA" evidence="12">
    <location>
        <begin position="376"/>
        <end position="443"/>
    </location>
</feature>
<keyword evidence="10" id="KW-0812">Transmembrane</keyword>
<evidence type="ECO:0000256" key="3">
    <source>
        <dbReference type="ARBA" id="ARBA00022679"/>
    </source>
</evidence>
<evidence type="ECO:0000313" key="14">
    <source>
        <dbReference type="Proteomes" id="UP000823896"/>
    </source>
</evidence>
<dbReference type="PROSITE" id="PS50011">
    <property type="entry name" value="PROTEIN_KINASE_DOM"/>
    <property type="match status" value="1"/>
</dbReference>
<dbReference type="AlphaFoldDB" id="A0A9D2NRW9"/>
<proteinExistence type="predicted"/>
<dbReference type="Gene3D" id="3.30.10.20">
    <property type="match status" value="3"/>
</dbReference>
<dbReference type="Pfam" id="PF03793">
    <property type="entry name" value="PASTA"/>
    <property type="match status" value="3"/>
</dbReference>
<reference evidence="13" key="2">
    <citation type="submission" date="2021-04" db="EMBL/GenBank/DDBJ databases">
        <authorList>
            <person name="Gilroy R."/>
        </authorList>
    </citation>
    <scope>NUCLEOTIDE SEQUENCE</scope>
    <source>
        <strain evidence="13">CHK187-11901</strain>
    </source>
</reference>
<evidence type="ECO:0000259" key="12">
    <source>
        <dbReference type="PROSITE" id="PS51178"/>
    </source>
</evidence>
<dbReference type="SMART" id="SM00740">
    <property type="entry name" value="PASTA"/>
    <property type="match status" value="4"/>
</dbReference>
<comment type="catalytic activity">
    <reaction evidence="7">
        <text>L-threonyl-[protein] + ATP = O-phospho-L-threonyl-[protein] + ADP + H(+)</text>
        <dbReference type="Rhea" id="RHEA:46608"/>
        <dbReference type="Rhea" id="RHEA-COMP:11060"/>
        <dbReference type="Rhea" id="RHEA-COMP:11605"/>
        <dbReference type="ChEBI" id="CHEBI:15378"/>
        <dbReference type="ChEBI" id="CHEBI:30013"/>
        <dbReference type="ChEBI" id="CHEBI:30616"/>
        <dbReference type="ChEBI" id="CHEBI:61977"/>
        <dbReference type="ChEBI" id="CHEBI:456216"/>
        <dbReference type="EC" id="2.7.11.1"/>
    </reaction>
</comment>
<dbReference type="Gene3D" id="1.10.510.10">
    <property type="entry name" value="Transferase(Phosphotransferase) domain 1"/>
    <property type="match status" value="1"/>
</dbReference>
<evidence type="ECO:0000256" key="6">
    <source>
        <dbReference type="ARBA" id="ARBA00022840"/>
    </source>
</evidence>
<dbReference type="SMART" id="SM00219">
    <property type="entry name" value="TyrKc"/>
    <property type="match status" value="1"/>
</dbReference>
<dbReference type="Gene3D" id="3.30.200.20">
    <property type="entry name" value="Phosphorylase Kinase, domain 1"/>
    <property type="match status" value="1"/>
</dbReference>
<keyword evidence="10" id="KW-0472">Membrane</keyword>
<dbReference type="PROSITE" id="PS00109">
    <property type="entry name" value="PROTEIN_KINASE_TYR"/>
    <property type="match status" value="1"/>
</dbReference>
<dbReference type="SUPFAM" id="SSF56112">
    <property type="entry name" value="Protein kinase-like (PK-like)"/>
    <property type="match status" value="1"/>
</dbReference>
<dbReference type="InterPro" id="IPR017441">
    <property type="entry name" value="Protein_kinase_ATP_BS"/>
</dbReference>
<dbReference type="CDD" id="cd06577">
    <property type="entry name" value="PASTA_pknB"/>
    <property type="match status" value="3"/>
</dbReference>
<dbReference type="EMBL" id="DWWM01000010">
    <property type="protein sequence ID" value="HJC35889.1"/>
    <property type="molecule type" value="Genomic_DNA"/>
</dbReference>
<dbReference type="PROSITE" id="PS51178">
    <property type="entry name" value="PASTA"/>
    <property type="match status" value="3"/>
</dbReference>
<dbReference type="InterPro" id="IPR000719">
    <property type="entry name" value="Prot_kinase_dom"/>
</dbReference>
<evidence type="ECO:0000313" key="13">
    <source>
        <dbReference type="EMBL" id="HJC35889.1"/>
    </source>
</evidence>
<evidence type="ECO:0000256" key="10">
    <source>
        <dbReference type="SAM" id="Phobius"/>
    </source>
</evidence>
<dbReference type="CDD" id="cd14014">
    <property type="entry name" value="STKc_PknB_like"/>
    <property type="match status" value="1"/>
</dbReference>
<evidence type="ECO:0000256" key="2">
    <source>
        <dbReference type="ARBA" id="ARBA00022527"/>
    </source>
</evidence>
<dbReference type="GO" id="GO:0005524">
    <property type="term" value="F:ATP binding"/>
    <property type="evidence" value="ECO:0007669"/>
    <property type="project" value="UniProtKB-UniRule"/>
</dbReference>
<dbReference type="InterPro" id="IPR005543">
    <property type="entry name" value="PASTA_dom"/>
</dbReference>
<dbReference type="PANTHER" id="PTHR43289:SF34">
    <property type="entry name" value="SERINE_THREONINE-PROTEIN KINASE YBDM-RELATED"/>
    <property type="match status" value="1"/>
</dbReference>
<dbReference type="Pfam" id="PF00069">
    <property type="entry name" value="Pkinase"/>
    <property type="match status" value="1"/>
</dbReference>
<evidence type="ECO:0000256" key="4">
    <source>
        <dbReference type="ARBA" id="ARBA00022741"/>
    </source>
</evidence>
<dbReference type="GO" id="GO:0004674">
    <property type="term" value="F:protein serine/threonine kinase activity"/>
    <property type="evidence" value="ECO:0007669"/>
    <property type="project" value="UniProtKB-KW"/>
</dbReference>
<dbReference type="InterPro" id="IPR011009">
    <property type="entry name" value="Kinase-like_dom_sf"/>
</dbReference>
<dbReference type="PROSITE" id="PS00107">
    <property type="entry name" value="PROTEIN_KINASE_ATP"/>
    <property type="match status" value="1"/>
</dbReference>
<gene>
    <name evidence="13" type="ORF">H9702_02010</name>
</gene>
<evidence type="ECO:0000256" key="8">
    <source>
        <dbReference type="ARBA" id="ARBA00048679"/>
    </source>
</evidence>
<protein>
    <recommendedName>
        <fullName evidence="1">non-specific serine/threonine protein kinase</fullName>
        <ecNumber evidence="1">2.7.11.1</ecNumber>
    </recommendedName>
</protein>
<comment type="caution">
    <text evidence="13">The sequence shown here is derived from an EMBL/GenBank/DDBJ whole genome shotgun (WGS) entry which is preliminary data.</text>
</comment>
<dbReference type="PANTHER" id="PTHR43289">
    <property type="entry name" value="MITOGEN-ACTIVATED PROTEIN KINASE KINASE KINASE 20-RELATED"/>
    <property type="match status" value="1"/>
</dbReference>
<name>A0A9D2NRW9_9FIRM</name>
<dbReference type="GO" id="GO:0004713">
    <property type="term" value="F:protein tyrosine kinase activity"/>
    <property type="evidence" value="ECO:0007669"/>
    <property type="project" value="InterPro"/>
</dbReference>
<sequence>MIRCMQCMEEYDEQLGCCPHCRRQPDAPEPFQLPYGTMLDDRFLIGAMLGHGGFGITYIGWDSLLDQKVAIKEYLPMNLATRINGRKTVTVYSEERRSLFEKGRESFAREARRLAMFNKEEGVITVYHSFEENGTAYFVMEYVEGETVEERVRRKGRLSCDEVRKIMVPLLDALEKVHEKGIIHRDIAPDNIYVTRDGKVKLLDFGAARSTVSDAMTSQSISMIIKRGYAPEEQYRGNMQLTPASDVYSVAATIYYMLSGTPPKDAMERTDSERLVPPSELADGIDHNMDTAVLNALILDPHQRTQSARALREEIMSRKRVKKRRPHERADAFRLSSRTRVALSISTTAVFLLALVLIFTLLNAGKLSGWSQNVLAAEQTYVPGVLSLSEAEAQQRMSEAGLELIITDKEDDEDMEAGLVLHQSLQPGAITEKGSVVTAVTSRGPKRLLVRDVRFMRQDTAQRLLAADGLDVHVEYAESTDHAPGTIIDQDLEPGTVTFAHETITLRVSAGTEQSGSLEELPQLQGLPLQDALARVREAEGWLIVEEYVSDAESAGTVLQAQLADGHVTLRVSSGSPCTVVPDVELMTQEDAEEALDQAGLVSEIREAPSAYVEEGKVLTQDQEAGTITAPGTRIIVTVCRNDEQVLAVEEEDVQEELETPQEPGEWTAWTSDDFLLGDERYEVMEKTQYASYDIRHARSETAVVPEGYALIDTQASDEYGAWSEWSDYVEGEAGTDSETIEYTATEYQYRYFNWLCPEATRTPDCYCYPFAGYRCRTCGNDCDVYEERLVWNSPPESHVPYYLTLANGLGSWAVHWNGVTNDDWFYNEESLIAATRHRERTRSLLYDFTYRAQEPSAWQDERIVADEDHEVITRTVYRYRLKAE</sequence>
<dbReference type="EC" id="2.7.11.1" evidence="1"/>
<dbReference type="InterPro" id="IPR020635">
    <property type="entry name" value="Tyr_kinase_cat_dom"/>
</dbReference>
<comment type="catalytic activity">
    <reaction evidence="8">
        <text>L-seryl-[protein] + ATP = O-phospho-L-seryl-[protein] + ADP + H(+)</text>
        <dbReference type="Rhea" id="RHEA:17989"/>
        <dbReference type="Rhea" id="RHEA-COMP:9863"/>
        <dbReference type="Rhea" id="RHEA-COMP:11604"/>
        <dbReference type="ChEBI" id="CHEBI:15378"/>
        <dbReference type="ChEBI" id="CHEBI:29999"/>
        <dbReference type="ChEBI" id="CHEBI:30616"/>
        <dbReference type="ChEBI" id="CHEBI:83421"/>
        <dbReference type="ChEBI" id="CHEBI:456216"/>
        <dbReference type="EC" id="2.7.11.1"/>
    </reaction>
</comment>
<keyword evidence="3" id="KW-0808">Transferase</keyword>
<feature type="binding site" evidence="9">
    <location>
        <position position="72"/>
    </location>
    <ligand>
        <name>ATP</name>
        <dbReference type="ChEBI" id="CHEBI:30616"/>
    </ligand>
</feature>
<feature type="domain" description="PASTA" evidence="12">
    <location>
        <begin position="575"/>
        <end position="641"/>
    </location>
</feature>
<keyword evidence="5" id="KW-0418">Kinase</keyword>
<keyword evidence="4 9" id="KW-0547">Nucleotide-binding</keyword>
<evidence type="ECO:0000259" key="11">
    <source>
        <dbReference type="PROSITE" id="PS50011"/>
    </source>
</evidence>
<keyword evidence="2" id="KW-0723">Serine/threonine-protein kinase</keyword>
<evidence type="ECO:0000256" key="7">
    <source>
        <dbReference type="ARBA" id="ARBA00047899"/>
    </source>
</evidence>
<dbReference type="Proteomes" id="UP000823896">
    <property type="component" value="Unassembled WGS sequence"/>
</dbReference>